<comment type="subcellular location">
    <subcellularLocation>
        <location evidence="1">Membrane</location>
        <topology evidence="1">Multi-pass membrane protein</topology>
    </subcellularLocation>
</comment>
<evidence type="ECO:0000256" key="3">
    <source>
        <dbReference type="ARBA" id="ARBA00022989"/>
    </source>
</evidence>
<keyword evidence="4 6" id="KW-0472">Membrane</keyword>
<keyword evidence="9" id="KW-1185">Reference proteome</keyword>
<dbReference type="SUPFAM" id="SSF103473">
    <property type="entry name" value="MFS general substrate transporter"/>
    <property type="match status" value="1"/>
</dbReference>
<feature type="transmembrane region" description="Helical" evidence="6">
    <location>
        <begin position="333"/>
        <end position="354"/>
    </location>
</feature>
<feature type="transmembrane region" description="Helical" evidence="6">
    <location>
        <begin position="158"/>
        <end position="178"/>
    </location>
</feature>
<dbReference type="STRING" id="1095629.A0A0C9XQV4"/>
<organism evidence="8 9">
    <name type="scientific">Laccaria amethystina LaAM-08-1</name>
    <dbReference type="NCBI Taxonomy" id="1095629"/>
    <lineage>
        <taxon>Eukaryota</taxon>
        <taxon>Fungi</taxon>
        <taxon>Dikarya</taxon>
        <taxon>Basidiomycota</taxon>
        <taxon>Agaricomycotina</taxon>
        <taxon>Agaricomycetes</taxon>
        <taxon>Agaricomycetidae</taxon>
        <taxon>Agaricales</taxon>
        <taxon>Agaricineae</taxon>
        <taxon>Hydnangiaceae</taxon>
        <taxon>Laccaria</taxon>
    </lineage>
</organism>
<dbReference type="InterPro" id="IPR020846">
    <property type="entry name" value="MFS_dom"/>
</dbReference>
<dbReference type="OrthoDB" id="2585655at2759"/>
<evidence type="ECO:0000256" key="4">
    <source>
        <dbReference type="ARBA" id="ARBA00023136"/>
    </source>
</evidence>
<proteinExistence type="predicted"/>
<feature type="transmembrane region" description="Helical" evidence="6">
    <location>
        <begin position="438"/>
        <end position="463"/>
    </location>
</feature>
<keyword evidence="2 6" id="KW-0812">Transmembrane</keyword>
<dbReference type="PANTHER" id="PTHR23502">
    <property type="entry name" value="MAJOR FACILITATOR SUPERFAMILY"/>
    <property type="match status" value="1"/>
</dbReference>
<reference evidence="9" key="2">
    <citation type="submission" date="2015-01" db="EMBL/GenBank/DDBJ databases">
        <title>Evolutionary Origins and Diversification of the Mycorrhizal Mutualists.</title>
        <authorList>
            <consortium name="DOE Joint Genome Institute"/>
            <consortium name="Mycorrhizal Genomics Consortium"/>
            <person name="Kohler A."/>
            <person name="Kuo A."/>
            <person name="Nagy L.G."/>
            <person name="Floudas D."/>
            <person name="Copeland A."/>
            <person name="Barry K.W."/>
            <person name="Cichocki N."/>
            <person name="Veneault-Fourrey C."/>
            <person name="LaButti K."/>
            <person name="Lindquist E.A."/>
            <person name="Lipzen A."/>
            <person name="Lundell T."/>
            <person name="Morin E."/>
            <person name="Murat C."/>
            <person name="Riley R."/>
            <person name="Ohm R."/>
            <person name="Sun H."/>
            <person name="Tunlid A."/>
            <person name="Henrissat B."/>
            <person name="Grigoriev I.V."/>
            <person name="Hibbett D.S."/>
            <person name="Martin F."/>
        </authorList>
    </citation>
    <scope>NUCLEOTIDE SEQUENCE [LARGE SCALE GENOMIC DNA]</scope>
    <source>
        <strain evidence="9">LaAM-08-1</strain>
    </source>
</reference>
<evidence type="ECO:0000313" key="9">
    <source>
        <dbReference type="Proteomes" id="UP000054477"/>
    </source>
</evidence>
<accession>A0A0C9XQV4</accession>
<protein>
    <recommendedName>
        <fullName evidence="7">Major facilitator superfamily (MFS) profile domain-containing protein</fullName>
    </recommendedName>
</protein>
<name>A0A0C9XQV4_9AGAR</name>
<evidence type="ECO:0000256" key="2">
    <source>
        <dbReference type="ARBA" id="ARBA00022692"/>
    </source>
</evidence>
<sequence>MTIQSDDRQPSLPATTSIHEADLEKSTSQTPDMSTMTSSAIDIEHVPVANDPRQWSSLRKNISLALISAASLIAGLANNVQNPAVQEMEADLPATSAQFSLSLSIFILIQGLMPLVWSAISEVKGRKLVYLVSLALFTLGSIVVALSKSIGLVIGFRALQAAGSSAVIAIGAATLADIFEPAERGTKMGVYYMAPLLGPAIGPIFGGALTTGFNWRAIFWFLSIVSGSSFLAFLLFFRDTFRRERSLTYQNAMKQRMRISSTGPPTPSNVTYAKPSLPRMGEKKKTTIIQKKSFKKESDVEPVPEILPIVKLSLMGVNPFKPILLVVSRVNNFVILMASGLTFAFSFLVAYTSARSLSMRYHYGPMKIGLVTLAYGLGCLAGSVLGGRSSDRSLSQLKAANGGKSSPEMRLKSTYLGVFLLPPSILALGWLYQKKVHVSAICVFLFACGFFSIWTYTSTIAYIVDANNGRSSTAVATNSAFRGVMAFITTEVAVPLQDGVGDGWMYTIWALLMLSGGMLILLVSWKGGRWREQAQAREVENSENAQAT</sequence>
<dbReference type="Pfam" id="PF07690">
    <property type="entry name" value="MFS_1"/>
    <property type="match status" value="1"/>
</dbReference>
<feature type="compositionally biased region" description="Polar residues" evidence="5">
    <location>
        <begin position="26"/>
        <end position="35"/>
    </location>
</feature>
<dbReference type="InterPro" id="IPR036259">
    <property type="entry name" value="MFS_trans_sf"/>
</dbReference>
<feature type="transmembrane region" description="Helical" evidence="6">
    <location>
        <begin position="217"/>
        <end position="237"/>
    </location>
</feature>
<dbReference type="Proteomes" id="UP000054477">
    <property type="component" value="Unassembled WGS sequence"/>
</dbReference>
<keyword evidence="3 6" id="KW-1133">Transmembrane helix</keyword>
<dbReference type="AlphaFoldDB" id="A0A0C9XQV4"/>
<evidence type="ECO:0000256" key="6">
    <source>
        <dbReference type="SAM" id="Phobius"/>
    </source>
</evidence>
<dbReference type="InterPro" id="IPR011701">
    <property type="entry name" value="MFS"/>
</dbReference>
<feature type="transmembrane region" description="Helical" evidence="6">
    <location>
        <begin position="506"/>
        <end position="525"/>
    </location>
</feature>
<dbReference type="EMBL" id="KN838634">
    <property type="protein sequence ID" value="KIK00047.1"/>
    <property type="molecule type" value="Genomic_DNA"/>
</dbReference>
<dbReference type="PANTHER" id="PTHR23502:SF5">
    <property type="entry name" value="QUINIDINE RESISTANCE PROTEIN 3"/>
    <property type="match status" value="1"/>
</dbReference>
<reference evidence="8 9" key="1">
    <citation type="submission" date="2014-04" db="EMBL/GenBank/DDBJ databases">
        <authorList>
            <consortium name="DOE Joint Genome Institute"/>
            <person name="Kuo A."/>
            <person name="Kohler A."/>
            <person name="Nagy L.G."/>
            <person name="Floudas D."/>
            <person name="Copeland A."/>
            <person name="Barry K.W."/>
            <person name="Cichocki N."/>
            <person name="Veneault-Fourrey C."/>
            <person name="LaButti K."/>
            <person name="Lindquist E.A."/>
            <person name="Lipzen A."/>
            <person name="Lundell T."/>
            <person name="Morin E."/>
            <person name="Murat C."/>
            <person name="Sun H."/>
            <person name="Tunlid A."/>
            <person name="Henrissat B."/>
            <person name="Grigoriev I.V."/>
            <person name="Hibbett D.S."/>
            <person name="Martin F."/>
            <person name="Nordberg H.P."/>
            <person name="Cantor M.N."/>
            <person name="Hua S.X."/>
        </authorList>
    </citation>
    <scope>NUCLEOTIDE SEQUENCE [LARGE SCALE GENOMIC DNA]</scope>
    <source>
        <strain evidence="8 9">LaAM-08-1</strain>
    </source>
</reference>
<evidence type="ECO:0000256" key="5">
    <source>
        <dbReference type="SAM" id="MobiDB-lite"/>
    </source>
</evidence>
<evidence type="ECO:0000259" key="7">
    <source>
        <dbReference type="PROSITE" id="PS50850"/>
    </source>
</evidence>
<feature type="transmembrane region" description="Helical" evidence="6">
    <location>
        <begin position="97"/>
        <end position="116"/>
    </location>
</feature>
<dbReference type="HOGENOM" id="CLU_008455_8_5_1"/>
<evidence type="ECO:0000313" key="8">
    <source>
        <dbReference type="EMBL" id="KIK00047.1"/>
    </source>
</evidence>
<feature type="transmembrane region" description="Helical" evidence="6">
    <location>
        <begin position="61"/>
        <end position="77"/>
    </location>
</feature>
<dbReference type="Gene3D" id="1.20.1720.10">
    <property type="entry name" value="Multidrug resistance protein D"/>
    <property type="match status" value="1"/>
</dbReference>
<dbReference type="GO" id="GO:0005886">
    <property type="term" value="C:plasma membrane"/>
    <property type="evidence" value="ECO:0007669"/>
    <property type="project" value="TreeGrafter"/>
</dbReference>
<dbReference type="Gene3D" id="1.20.1250.20">
    <property type="entry name" value="MFS general substrate transporter like domains"/>
    <property type="match status" value="1"/>
</dbReference>
<feature type="domain" description="Major facilitator superfamily (MFS) profile" evidence="7">
    <location>
        <begin position="63"/>
        <end position="528"/>
    </location>
</feature>
<dbReference type="PROSITE" id="PS50850">
    <property type="entry name" value="MFS"/>
    <property type="match status" value="1"/>
</dbReference>
<feature type="transmembrane region" description="Helical" evidence="6">
    <location>
        <begin position="366"/>
        <end position="386"/>
    </location>
</feature>
<feature type="transmembrane region" description="Helical" evidence="6">
    <location>
        <begin position="128"/>
        <end position="146"/>
    </location>
</feature>
<feature type="region of interest" description="Disordered" evidence="5">
    <location>
        <begin position="1"/>
        <end position="35"/>
    </location>
</feature>
<dbReference type="GO" id="GO:0022857">
    <property type="term" value="F:transmembrane transporter activity"/>
    <property type="evidence" value="ECO:0007669"/>
    <property type="project" value="InterPro"/>
</dbReference>
<evidence type="ECO:0000256" key="1">
    <source>
        <dbReference type="ARBA" id="ARBA00004141"/>
    </source>
</evidence>
<gene>
    <name evidence="8" type="ORF">K443DRAFT_132841</name>
</gene>
<feature type="transmembrane region" description="Helical" evidence="6">
    <location>
        <begin position="190"/>
        <end position="211"/>
    </location>
</feature>